<gene>
    <name evidence="3" type="ORF">H8S77_23680</name>
</gene>
<name>A0ABR7E7Y6_9BACT</name>
<evidence type="ECO:0000259" key="2">
    <source>
        <dbReference type="Pfam" id="PF17761"/>
    </source>
</evidence>
<organism evidence="3 4">
    <name type="scientific">Parabacteroides segnis</name>
    <dbReference type="NCBI Taxonomy" id="2763058"/>
    <lineage>
        <taxon>Bacteria</taxon>
        <taxon>Pseudomonadati</taxon>
        <taxon>Bacteroidota</taxon>
        <taxon>Bacteroidia</taxon>
        <taxon>Bacteroidales</taxon>
        <taxon>Tannerellaceae</taxon>
        <taxon>Parabacteroides</taxon>
    </lineage>
</organism>
<proteinExistence type="predicted"/>
<dbReference type="PANTHER" id="PTHR30547">
    <property type="entry name" value="UNCHARACTERIZED PROTEIN YHCG-RELATED"/>
    <property type="match status" value="1"/>
</dbReference>
<dbReference type="InterPro" id="IPR053148">
    <property type="entry name" value="PD-DEXK-like_domain"/>
</dbReference>
<evidence type="ECO:0000313" key="3">
    <source>
        <dbReference type="EMBL" id="MBC5645880.1"/>
    </source>
</evidence>
<dbReference type="Pfam" id="PF17761">
    <property type="entry name" value="DUF1016_N"/>
    <property type="match status" value="1"/>
</dbReference>
<dbReference type="Proteomes" id="UP000644010">
    <property type="component" value="Unassembled WGS sequence"/>
</dbReference>
<dbReference type="Pfam" id="PF06250">
    <property type="entry name" value="YhcG_C"/>
    <property type="match status" value="1"/>
</dbReference>
<accession>A0ABR7E7Y6</accession>
<keyword evidence="4" id="KW-1185">Reference proteome</keyword>
<dbReference type="PANTHER" id="PTHR30547:SF0">
    <property type="entry name" value="BLR8175 PROTEIN"/>
    <property type="match status" value="1"/>
</dbReference>
<dbReference type="InterPro" id="IPR041527">
    <property type="entry name" value="YhcG_N"/>
</dbReference>
<dbReference type="Gene3D" id="3.40.1350.10">
    <property type="match status" value="1"/>
</dbReference>
<protein>
    <submittedName>
        <fullName evidence="3">DUF1016 domain-containing protein</fullName>
    </submittedName>
</protein>
<dbReference type="InterPro" id="IPR009362">
    <property type="entry name" value="YhcG_C"/>
</dbReference>
<comment type="caution">
    <text evidence="3">The sequence shown here is derived from an EMBL/GenBank/DDBJ whole genome shotgun (WGS) entry which is preliminary data.</text>
</comment>
<dbReference type="EMBL" id="JACOOI010000039">
    <property type="protein sequence ID" value="MBC5645880.1"/>
    <property type="molecule type" value="Genomic_DNA"/>
</dbReference>
<dbReference type="RefSeq" id="WP_186961476.1">
    <property type="nucleotide sequence ID" value="NZ_JACOOI010000039.1"/>
</dbReference>
<evidence type="ECO:0000259" key="1">
    <source>
        <dbReference type="Pfam" id="PF06250"/>
    </source>
</evidence>
<evidence type="ECO:0000313" key="4">
    <source>
        <dbReference type="Proteomes" id="UP000644010"/>
    </source>
</evidence>
<reference evidence="3 4" key="1">
    <citation type="submission" date="2020-08" db="EMBL/GenBank/DDBJ databases">
        <title>Genome public.</title>
        <authorList>
            <person name="Liu C."/>
            <person name="Sun Q."/>
        </authorList>
    </citation>
    <scope>NUCLEOTIDE SEQUENCE [LARGE SCALE GENOMIC DNA]</scope>
    <source>
        <strain evidence="3 4">BX2</strain>
    </source>
</reference>
<dbReference type="InterPro" id="IPR011856">
    <property type="entry name" value="tRNA_endonuc-like_dom_sf"/>
</dbReference>
<feature type="domain" description="YhcG PDDEXK nuclease" evidence="1">
    <location>
        <begin position="183"/>
        <end position="337"/>
    </location>
</feature>
<feature type="domain" description="YhcG N-terminal" evidence="2">
    <location>
        <begin position="17"/>
        <end position="161"/>
    </location>
</feature>
<sequence length="349" mass="40778">MSKLIKTNNDYKAWVTEIKQHIRQSQFKAAVKVNTELIRLYWTLGKDIAERQSESAWGKGFFNELSQDLKDAFPDMEGFSVTNLKYMKRMYLFYSQSDIIRQQLADELQEHLLFSIPWWHHIVLMTKCNTIEEALFYMKKIVENGWSRNVLMNFIEADLYKAEGKAITNFASCLPNPQSDLAQQTLKDSYNFDFLSMRSGYRERELEDALTENITKFLLELGNGFAYIGRQVRLEIGAEEYFIDLLFYNYKLRCFIVTELKTGKFKAEYVSKLGLYVSAVNHQMRHKDDNPTIGLLICKTKDEVVAKYTLESINQPIGISEYQLAELLPKDFRSSLPSIEEIENELKDE</sequence>